<gene>
    <name evidence="1" type="ORF">EVAR_25688_1</name>
</gene>
<comment type="caution">
    <text evidence="1">The sequence shown here is derived from an EMBL/GenBank/DDBJ whole genome shotgun (WGS) entry which is preliminary data.</text>
</comment>
<protein>
    <submittedName>
        <fullName evidence="1">Uncharacterized protein</fullName>
    </submittedName>
</protein>
<accession>A0A4C1WH53</accession>
<reference evidence="1 2" key="1">
    <citation type="journal article" date="2019" name="Commun. Biol.">
        <title>The bagworm genome reveals a unique fibroin gene that provides high tensile strength.</title>
        <authorList>
            <person name="Kono N."/>
            <person name="Nakamura H."/>
            <person name="Ohtoshi R."/>
            <person name="Tomita M."/>
            <person name="Numata K."/>
            <person name="Arakawa K."/>
        </authorList>
    </citation>
    <scope>NUCLEOTIDE SEQUENCE [LARGE SCALE GENOMIC DNA]</scope>
</reference>
<organism evidence="1 2">
    <name type="scientific">Eumeta variegata</name>
    <name type="common">Bagworm moth</name>
    <name type="synonym">Eumeta japonica</name>
    <dbReference type="NCBI Taxonomy" id="151549"/>
    <lineage>
        <taxon>Eukaryota</taxon>
        <taxon>Metazoa</taxon>
        <taxon>Ecdysozoa</taxon>
        <taxon>Arthropoda</taxon>
        <taxon>Hexapoda</taxon>
        <taxon>Insecta</taxon>
        <taxon>Pterygota</taxon>
        <taxon>Neoptera</taxon>
        <taxon>Endopterygota</taxon>
        <taxon>Lepidoptera</taxon>
        <taxon>Glossata</taxon>
        <taxon>Ditrysia</taxon>
        <taxon>Tineoidea</taxon>
        <taxon>Psychidae</taxon>
        <taxon>Oiketicinae</taxon>
        <taxon>Eumeta</taxon>
    </lineage>
</organism>
<keyword evidence="2" id="KW-1185">Reference proteome</keyword>
<dbReference type="AlphaFoldDB" id="A0A4C1WH53"/>
<dbReference type="Proteomes" id="UP000299102">
    <property type="component" value="Unassembled WGS sequence"/>
</dbReference>
<evidence type="ECO:0000313" key="1">
    <source>
        <dbReference type="EMBL" id="GBP49474.1"/>
    </source>
</evidence>
<name>A0A4C1WH53_EUMVA</name>
<evidence type="ECO:0000313" key="2">
    <source>
        <dbReference type="Proteomes" id="UP000299102"/>
    </source>
</evidence>
<dbReference type="EMBL" id="BGZK01000545">
    <property type="protein sequence ID" value="GBP49474.1"/>
    <property type="molecule type" value="Genomic_DNA"/>
</dbReference>
<proteinExistence type="predicted"/>
<sequence>MHMNALRKLQKRVAATYRDWPSSQSGGYVSTRYLTQIRLDVGVRCENVRRPNPAHALLEASGTHQNQGANEYACHHKADGHCRNFRVVTNALPASWLGIGCLIYNPDHGPVLDVNSASIIGPGPIRTSKYRFRCRSNSPLYIDTDMVPISLDCRGDFETESKNGIGNENKIEIGLGTVIKSRVGTKSKIG</sequence>